<dbReference type="GO" id="GO:0006334">
    <property type="term" value="P:nucleosome assembly"/>
    <property type="evidence" value="ECO:0007669"/>
    <property type="project" value="InterPro"/>
</dbReference>
<feature type="compositionally biased region" description="Low complexity" evidence="2">
    <location>
        <begin position="95"/>
        <end position="110"/>
    </location>
</feature>
<feature type="region of interest" description="Disordered" evidence="2">
    <location>
        <begin position="468"/>
        <end position="516"/>
    </location>
</feature>
<feature type="compositionally biased region" description="Low complexity" evidence="2">
    <location>
        <begin position="472"/>
        <end position="501"/>
    </location>
</feature>
<feature type="compositionally biased region" description="Acidic residues" evidence="2">
    <location>
        <begin position="543"/>
        <end position="574"/>
    </location>
</feature>
<evidence type="ECO:0000313" key="4">
    <source>
        <dbReference type="EMBL" id="OSX56387.1"/>
    </source>
</evidence>
<feature type="region of interest" description="Disordered" evidence="2">
    <location>
        <begin position="214"/>
        <end position="248"/>
    </location>
</feature>
<accession>A0A1X6MIW4</accession>
<evidence type="ECO:0000313" key="5">
    <source>
        <dbReference type="Proteomes" id="UP000194127"/>
    </source>
</evidence>
<dbReference type="Pfam" id="PF00538">
    <property type="entry name" value="Linker_histone"/>
    <property type="match status" value="1"/>
</dbReference>
<gene>
    <name evidence="4" type="ORF">POSPLADRAFT_1062555</name>
</gene>
<dbReference type="AlphaFoldDB" id="A0A1X6MIW4"/>
<feature type="compositionally biased region" description="Acidic residues" evidence="2">
    <location>
        <begin position="638"/>
        <end position="653"/>
    </location>
</feature>
<dbReference type="Proteomes" id="UP000194127">
    <property type="component" value="Unassembled WGS sequence"/>
</dbReference>
<dbReference type="OrthoDB" id="5863171at2759"/>
<dbReference type="GeneID" id="36326477"/>
<dbReference type="PROSITE" id="PS51504">
    <property type="entry name" value="H15"/>
    <property type="match status" value="1"/>
</dbReference>
<dbReference type="InterPro" id="IPR036388">
    <property type="entry name" value="WH-like_DNA-bd_sf"/>
</dbReference>
<proteinExistence type="predicted"/>
<feature type="region of interest" description="Disordered" evidence="2">
    <location>
        <begin position="341"/>
        <end position="365"/>
    </location>
</feature>
<evidence type="ECO:0000256" key="2">
    <source>
        <dbReference type="SAM" id="MobiDB-lite"/>
    </source>
</evidence>
<dbReference type="EMBL" id="KZ110613">
    <property type="protein sequence ID" value="OSX56387.1"/>
    <property type="molecule type" value="Genomic_DNA"/>
</dbReference>
<feature type="region of interest" description="Disordered" evidence="2">
    <location>
        <begin position="393"/>
        <end position="437"/>
    </location>
</feature>
<feature type="compositionally biased region" description="Low complexity" evidence="2">
    <location>
        <begin position="411"/>
        <end position="422"/>
    </location>
</feature>
<name>A0A1X6MIW4_9APHY</name>
<feature type="compositionally biased region" description="Pro residues" evidence="2">
    <location>
        <begin position="227"/>
        <end position="243"/>
    </location>
</feature>
<dbReference type="GO" id="GO:0003677">
    <property type="term" value="F:DNA binding"/>
    <property type="evidence" value="ECO:0007669"/>
    <property type="project" value="InterPro"/>
</dbReference>
<feature type="compositionally biased region" description="Low complexity" evidence="2">
    <location>
        <begin position="165"/>
        <end position="183"/>
    </location>
</feature>
<dbReference type="STRING" id="670580.A0A1X6MIW4"/>
<protein>
    <recommendedName>
        <fullName evidence="1">Histone H1</fullName>
    </recommendedName>
</protein>
<feature type="region of interest" description="Disordered" evidence="2">
    <location>
        <begin position="635"/>
        <end position="666"/>
    </location>
</feature>
<reference evidence="4 5" key="1">
    <citation type="submission" date="2017-04" db="EMBL/GenBank/DDBJ databases">
        <title>Genome Sequence of the Model Brown-Rot Fungus Postia placenta SB12.</title>
        <authorList>
            <consortium name="DOE Joint Genome Institute"/>
            <person name="Gaskell J."/>
            <person name="Kersten P."/>
            <person name="Larrondo L.F."/>
            <person name="Canessa P."/>
            <person name="Martinez D."/>
            <person name="Hibbett D."/>
            <person name="Schmoll M."/>
            <person name="Kubicek C.P."/>
            <person name="Martinez A.T."/>
            <person name="Yadav J."/>
            <person name="Master E."/>
            <person name="Magnuson J.K."/>
            <person name="James T."/>
            <person name="Yaver D."/>
            <person name="Berka R."/>
            <person name="Labutti K."/>
            <person name="Lipzen A."/>
            <person name="Aerts A."/>
            <person name="Barry K."/>
            <person name="Henrissat B."/>
            <person name="Blanchette R."/>
            <person name="Grigoriev I."/>
            <person name="Cullen D."/>
        </authorList>
    </citation>
    <scope>NUCLEOTIDE SEQUENCE [LARGE SCALE GENOMIC DNA]</scope>
    <source>
        <strain evidence="4 5">MAD-698-R-SB12</strain>
    </source>
</reference>
<feature type="compositionally biased region" description="Polar residues" evidence="2">
    <location>
        <begin position="127"/>
        <end position="138"/>
    </location>
</feature>
<feature type="region of interest" description="Disordered" evidence="2">
    <location>
        <begin position="543"/>
        <end position="575"/>
    </location>
</feature>
<dbReference type="InterPro" id="IPR005818">
    <property type="entry name" value="Histone_H1/H5_H15"/>
</dbReference>
<dbReference type="SUPFAM" id="SSF46785">
    <property type="entry name" value="Winged helix' DNA-binding domain"/>
    <property type="match status" value="1"/>
</dbReference>
<dbReference type="InterPro" id="IPR036390">
    <property type="entry name" value="WH_DNA-bd_sf"/>
</dbReference>
<evidence type="ECO:0000256" key="1">
    <source>
        <dbReference type="ARBA" id="ARBA00020833"/>
    </source>
</evidence>
<dbReference type="Gene3D" id="1.10.10.10">
    <property type="entry name" value="Winged helix-like DNA-binding domain superfamily/Winged helix DNA-binding domain"/>
    <property type="match status" value="1"/>
</dbReference>
<feature type="region of interest" description="Disordered" evidence="2">
    <location>
        <begin position="165"/>
        <end position="184"/>
    </location>
</feature>
<sequence length="666" mass="69401">MQGLLPPPAPAQAVAATDEPLRGLKRNYLSLLLQVQIIEICLAFESHVPLHVRNTIWPADLEAAILALRQGTPTPAGQADSTTASQPSHPPPPAFSAADVPSQHAHPPAYHAHEHSRPPMASLMDDSVNSAEKQGTQDPSPPVDPAAHSLAPPGVSQPLAPYPYAPYGYTPQNQPAQPAYPHAPYYPPHPHLPPLPHAYPPPYPYPGYPPHPHASVYSPRGSSAAPMPGPSAPSPGPPPPPPANDDLPSYEEMIVEALLEMGDPEGAAPKDLFAWMASRYPLQTNFRPSASQALQKAFKRGRLEKRAGGRYRLNAAWEGGATSKRTTRRPQTLAQTAYAMHHPPPPPSSPFTNAPLTHHHPPYPHANGAHAAGAYPGYSYGYPPTGYPGYSGYPTYPPPSDTSLAQGKDGSASQALATTSSAPGSSNPHASFSAAKDGASVGDTSAWEAAQHILEAINFSSFGLTSSNGQDAQPAAQPSSAGGAAHPPPVVASAGIDLSTGAGTGASGSDGRASEVRAVLTDEERAALQAHLALLAAQLAEIADAESDEEHEEEEEEEEEELTVEAGEEEEEAAADVAEAVQLGESALSPASDKGEGAVRNVSQVMPATPASAQMLAPTGADIGTGLIAGVGAAVSMQEEEESDEDEDEDMEMVEVPTYPGEGIRA</sequence>
<dbReference type="RefSeq" id="XP_024333181.1">
    <property type="nucleotide sequence ID" value="XM_024481527.1"/>
</dbReference>
<dbReference type="GO" id="GO:0000786">
    <property type="term" value="C:nucleosome"/>
    <property type="evidence" value="ECO:0007669"/>
    <property type="project" value="InterPro"/>
</dbReference>
<evidence type="ECO:0000259" key="3">
    <source>
        <dbReference type="PROSITE" id="PS51504"/>
    </source>
</evidence>
<keyword evidence="5" id="KW-1185">Reference proteome</keyword>
<feature type="region of interest" description="Disordered" evidence="2">
    <location>
        <begin position="72"/>
        <end position="157"/>
    </location>
</feature>
<organism evidence="4 5">
    <name type="scientific">Postia placenta MAD-698-R-SB12</name>
    <dbReference type="NCBI Taxonomy" id="670580"/>
    <lineage>
        <taxon>Eukaryota</taxon>
        <taxon>Fungi</taxon>
        <taxon>Dikarya</taxon>
        <taxon>Basidiomycota</taxon>
        <taxon>Agaricomycotina</taxon>
        <taxon>Agaricomycetes</taxon>
        <taxon>Polyporales</taxon>
        <taxon>Adustoporiaceae</taxon>
        <taxon>Rhodonia</taxon>
    </lineage>
</organism>
<feature type="domain" description="H15" evidence="3">
    <location>
        <begin position="246"/>
        <end position="315"/>
    </location>
</feature>